<organism evidence="2 3">
    <name type="scientific">Entamoeba invadens IP1</name>
    <dbReference type="NCBI Taxonomy" id="370355"/>
    <lineage>
        <taxon>Eukaryota</taxon>
        <taxon>Amoebozoa</taxon>
        <taxon>Evosea</taxon>
        <taxon>Archamoebae</taxon>
        <taxon>Mastigamoebida</taxon>
        <taxon>Entamoebidae</taxon>
        <taxon>Entamoeba</taxon>
    </lineage>
</organism>
<dbReference type="GeneID" id="14890346"/>
<dbReference type="VEuPathDB" id="AmoebaDB:EIN_152150"/>
<dbReference type="OrthoDB" id="26830at2759"/>
<feature type="transmembrane region" description="Helical" evidence="1">
    <location>
        <begin position="101"/>
        <end position="121"/>
    </location>
</feature>
<dbReference type="EMBL" id="KB206474">
    <property type="protein sequence ID" value="ELP91258.1"/>
    <property type="molecule type" value="Genomic_DNA"/>
</dbReference>
<evidence type="ECO:0000313" key="3">
    <source>
        <dbReference type="Proteomes" id="UP000014680"/>
    </source>
</evidence>
<keyword evidence="3" id="KW-1185">Reference proteome</keyword>
<feature type="transmembrane region" description="Helical" evidence="1">
    <location>
        <begin position="35"/>
        <end position="56"/>
    </location>
</feature>
<feature type="transmembrane region" description="Helical" evidence="1">
    <location>
        <begin position="68"/>
        <end position="89"/>
    </location>
</feature>
<dbReference type="KEGG" id="eiv:EIN_152150"/>
<protein>
    <submittedName>
        <fullName evidence="2">Uncharacterized protein</fullName>
    </submittedName>
</protein>
<keyword evidence="1" id="KW-0812">Transmembrane</keyword>
<sequence length="221" mass="25498">MSDNTMNPFETHSVVYDFVIALMDRFKEGKLVDKAIVVGQISSIVFSIIYLIYGVTIPIFHDMYFNDYYFNECFIIVLATFFAVLFQVVRIISSSLDNKSLSLKCSLIPILLYLVVTLISINSQRYVSSHGLLPPNNLVHVEYKYHCCGWTKQSLQYCGAVPKTEVTCFDRLVVSLDTFYKHNAVRSSILLVLEVVLWVSTYFFVNEDFIESQYNWDAHDN</sequence>
<proteinExistence type="predicted"/>
<evidence type="ECO:0000256" key="1">
    <source>
        <dbReference type="SAM" id="Phobius"/>
    </source>
</evidence>
<feature type="transmembrane region" description="Helical" evidence="1">
    <location>
        <begin position="184"/>
        <end position="205"/>
    </location>
</feature>
<dbReference type="RefSeq" id="XP_004258029.1">
    <property type="nucleotide sequence ID" value="XM_004257981.1"/>
</dbReference>
<keyword evidence="1" id="KW-1133">Transmembrane helix</keyword>
<reference evidence="2 3" key="1">
    <citation type="submission" date="2012-10" db="EMBL/GenBank/DDBJ databases">
        <authorList>
            <person name="Zafar N."/>
            <person name="Inman J."/>
            <person name="Hall N."/>
            <person name="Lorenzi H."/>
            <person name="Caler E."/>
        </authorList>
    </citation>
    <scope>NUCLEOTIDE SEQUENCE [LARGE SCALE GENOMIC DNA]</scope>
    <source>
        <strain evidence="2 3">IP1</strain>
    </source>
</reference>
<name>A0A0A1UC21_ENTIV</name>
<dbReference type="AlphaFoldDB" id="A0A0A1UC21"/>
<evidence type="ECO:0000313" key="2">
    <source>
        <dbReference type="EMBL" id="ELP91258.1"/>
    </source>
</evidence>
<dbReference type="Proteomes" id="UP000014680">
    <property type="component" value="Unassembled WGS sequence"/>
</dbReference>
<accession>A0A0A1UC21</accession>
<gene>
    <name evidence="2" type="ORF">EIN_152150</name>
</gene>
<keyword evidence="1" id="KW-0472">Membrane</keyword>
<dbReference type="OMA" id="CIFEMVI"/>